<gene>
    <name evidence="2" type="ORF">SISNIDRAFT_491898</name>
</gene>
<feature type="region of interest" description="Disordered" evidence="1">
    <location>
        <begin position="418"/>
        <end position="493"/>
    </location>
</feature>
<evidence type="ECO:0000256" key="1">
    <source>
        <dbReference type="SAM" id="MobiDB-lite"/>
    </source>
</evidence>
<feature type="compositionally biased region" description="Polar residues" evidence="1">
    <location>
        <begin position="442"/>
        <end position="465"/>
    </location>
</feature>
<organism evidence="2 3">
    <name type="scientific">Sistotremastrum niveocremeum HHB9708</name>
    <dbReference type="NCBI Taxonomy" id="1314777"/>
    <lineage>
        <taxon>Eukaryota</taxon>
        <taxon>Fungi</taxon>
        <taxon>Dikarya</taxon>
        <taxon>Basidiomycota</taxon>
        <taxon>Agaricomycotina</taxon>
        <taxon>Agaricomycetes</taxon>
        <taxon>Sistotremastrales</taxon>
        <taxon>Sistotremastraceae</taxon>
        <taxon>Sertulicium</taxon>
        <taxon>Sertulicium niveocremeum</taxon>
    </lineage>
</organism>
<feature type="compositionally biased region" description="Basic and acidic residues" evidence="1">
    <location>
        <begin position="469"/>
        <end position="479"/>
    </location>
</feature>
<evidence type="ECO:0000313" key="3">
    <source>
        <dbReference type="Proteomes" id="UP000076722"/>
    </source>
</evidence>
<name>A0A164M9H3_9AGAM</name>
<proteinExistence type="predicted"/>
<reference evidence="2 3" key="1">
    <citation type="journal article" date="2016" name="Mol. Biol. Evol.">
        <title>Comparative Genomics of Early-Diverging Mushroom-Forming Fungi Provides Insights into the Origins of Lignocellulose Decay Capabilities.</title>
        <authorList>
            <person name="Nagy L.G."/>
            <person name="Riley R."/>
            <person name="Tritt A."/>
            <person name="Adam C."/>
            <person name="Daum C."/>
            <person name="Floudas D."/>
            <person name="Sun H."/>
            <person name="Yadav J.S."/>
            <person name="Pangilinan J."/>
            <person name="Larsson K.H."/>
            <person name="Matsuura K."/>
            <person name="Barry K."/>
            <person name="Labutti K."/>
            <person name="Kuo R."/>
            <person name="Ohm R.A."/>
            <person name="Bhattacharya S.S."/>
            <person name="Shirouzu T."/>
            <person name="Yoshinaga Y."/>
            <person name="Martin F.M."/>
            <person name="Grigoriev I.V."/>
            <person name="Hibbett D.S."/>
        </authorList>
    </citation>
    <scope>NUCLEOTIDE SEQUENCE [LARGE SCALE GENOMIC DNA]</scope>
    <source>
        <strain evidence="2 3">HHB9708</strain>
    </source>
</reference>
<sequence>MLASALFANATWRSNAHLFSLESWLALEDADVSFADRLESHTTKLGLSSSLNALFRHFGDCADALAAHFEKSVSLLFECTSSDTGMYPKNTARGVYRNFYLCLICDRLLWSLEVETLAYPPTSYRPHSQPKSLPFFDEYEPLDQILRKFELQLVASAPSNPALSATTSSHVSLTEIHLHNAGGFKAQSGIMESAARMSYWCAITLCALKQFNEDYVQEIKEAVKSSFTAGHQYFVHEEMSDFDFRSILPFYSVITHSPILLLSPSFLTSGRAPRNSNLADWLRHTGVPTVMNVRLITAEKLIWSSLASQLSRGYASLLPSNSSTETLPEPLPSWTSYIDRLSAELLKSPQINSTAIYEADSWPWNLDHLFPHLCSHPYVSQPSQPTQIVEPALVAFSQPPEEIPHSDRRSALQNITAELKRRDKRASRKPAASKTKARSDRNSTGAQQTSSMPQQSNTRQSQNHSPPHGSRDSQIDGRRHLPPPQPVAVNPRHNHHKYIPQTHSFHHKDIWVWSHDWDEPSLFQYRVSFLVTEAQTNTFATFLSDLDKAFPSDSDDASLAVSPAQYYLDPELIDAQTIKEKIVKYAGIHSAENPPVELSTTFNEGSFADHHLSLYTPHKIHVGSPINTVSHTTLYDLLRHGPTMRAGLYIPMVDTTPDNVIVNSVPIRTSLRTRFAATSVCTPPDHSALDPISIMTRGTFAPNCTAPPGMYTVLTSAFGILLVVVKSLISYNPVDFSYSYDLLKMHDTLYFPPTTEWSCYAISDVIFAQNYFLVDELLPRSLRSANLLHLIPRAFNARSVWASEVLLHQYLTDLQWMLQLYKDPEFLDRFPMSHSRAMHIVAWVSLLEHTTPPALLPLIPQTLLQDRQRSAALARKIFIDEPELMAPAKKLLKEIFAKCDQQLSACQCDTCQNRHGESIVAHSTLAGLFS</sequence>
<accession>A0A164M9H3</accession>
<dbReference type="Proteomes" id="UP000076722">
    <property type="component" value="Unassembled WGS sequence"/>
</dbReference>
<dbReference type="EMBL" id="KV419492">
    <property type="protein sequence ID" value="KZS86496.1"/>
    <property type="molecule type" value="Genomic_DNA"/>
</dbReference>
<dbReference type="AlphaFoldDB" id="A0A164M9H3"/>
<evidence type="ECO:0000313" key="2">
    <source>
        <dbReference type="EMBL" id="KZS86496.1"/>
    </source>
</evidence>
<keyword evidence="3" id="KW-1185">Reference proteome</keyword>
<protein>
    <submittedName>
        <fullName evidence="2">Uncharacterized protein</fullName>
    </submittedName>
</protein>